<keyword evidence="2" id="KW-0812">Transmembrane</keyword>
<feature type="region of interest" description="Disordered" evidence="1">
    <location>
        <begin position="185"/>
        <end position="215"/>
    </location>
</feature>
<evidence type="ECO:0000313" key="4">
    <source>
        <dbReference type="Proteomes" id="UP000183315"/>
    </source>
</evidence>
<organism evidence="3 4">
    <name type="scientific">Demequina mangrovi</name>
    <dbReference type="NCBI Taxonomy" id="1043493"/>
    <lineage>
        <taxon>Bacteria</taxon>
        <taxon>Bacillati</taxon>
        <taxon>Actinomycetota</taxon>
        <taxon>Actinomycetes</taxon>
        <taxon>Micrococcales</taxon>
        <taxon>Demequinaceae</taxon>
        <taxon>Demequina</taxon>
    </lineage>
</organism>
<evidence type="ECO:0000313" key="3">
    <source>
        <dbReference type="EMBL" id="SEI94691.1"/>
    </source>
</evidence>
<keyword evidence="2" id="KW-1133">Transmembrane helix</keyword>
<dbReference type="RefSeq" id="WP_042212725.1">
    <property type="nucleotide sequence ID" value="NZ_BBLU01000002.1"/>
</dbReference>
<feature type="compositionally biased region" description="Pro residues" evidence="1">
    <location>
        <begin position="185"/>
        <end position="209"/>
    </location>
</feature>
<gene>
    <name evidence="3" type="ORF">SAMN05421637_0500</name>
</gene>
<dbReference type="GO" id="GO:0051301">
    <property type="term" value="P:cell division"/>
    <property type="evidence" value="ECO:0007669"/>
    <property type="project" value="UniProtKB-KW"/>
</dbReference>
<accession>A0A1H6UQY8</accession>
<dbReference type="eggNOG" id="ENOG50348V3">
    <property type="taxonomic scope" value="Bacteria"/>
</dbReference>
<dbReference type="AlphaFoldDB" id="A0A1H6UQY8"/>
<dbReference type="Proteomes" id="UP000183315">
    <property type="component" value="Unassembled WGS sequence"/>
</dbReference>
<protein>
    <submittedName>
        <fullName evidence="3">Cell division inhibitor SulA, prevents FtsZ ring assembly</fullName>
    </submittedName>
</protein>
<evidence type="ECO:0000256" key="1">
    <source>
        <dbReference type="SAM" id="MobiDB-lite"/>
    </source>
</evidence>
<keyword evidence="2" id="KW-0472">Membrane</keyword>
<dbReference type="OrthoDB" id="9772590at2"/>
<keyword evidence="3" id="KW-0132">Cell division</keyword>
<keyword evidence="4" id="KW-1185">Reference proteome</keyword>
<sequence length="568" mass="58009">MGRPAWVTMPRTGARRMGALALATIIVALALSTLVLPGAAAAPPAGTAEAAEEYPAPPPAAVRLLWAFSLSGADGADLAGGTLHRGDSLTVAATGLPPGARVEVELHSTPLPMGATTVAADGGLTLVAVVPEAAEAGAHEVVATLTGDGIEPSTATAAVTIAEALPAIAPAPILVEVLDAAPLPTPEPSASPAAEAPPAPAAAPDPVAAPEPEAVAVAEPEPADGYPWLAPTIPTLGDLELSPLRIAAAFTLASAFLLLAGIPAELLQSTLTENYSRAFGWLTPRRRGARRRSRLARALGRPWIACGITVALATLILGLGQTGFRFGPEEAITYVSLWLSLTVLNLGLNGGRLLAARRGARAPGRLTPLPGALIVVTISVVVSETLHIEPALLFGVVVSVQYGRSISSRYEGRLALLGVGTAFAVGVLSWLALSALESVFAGSDGVAVTLVEETLAGIVLETLAALVVGLLPFTYLDGKAIHDWSRRAWGAAYFVAAVAFVLIAVPTGNDWQSSQTPLLTWLLIVAGFGAIALSAWAAFRFIPERRPEPSSPEADPTPPVPAASSPDA</sequence>
<feature type="transmembrane region" description="Helical" evidence="2">
    <location>
        <begin position="246"/>
        <end position="267"/>
    </location>
</feature>
<reference evidence="4" key="1">
    <citation type="submission" date="2016-10" db="EMBL/GenBank/DDBJ databases">
        <authorList>
            <person name="Varghese N."/>
        </authorList>
    </citation>
    <scope>NUCLEOTIDE SEQUENCE [LARGE SCALE GENOMIC DNA]</scope>
    <source>
        <strain evidence="4">DSM 24868</strain>
    </source>
</reference>
<name>A0A1H6UQY8_9MICO</name>
<feature type="region of interest" description="Disordered" evidence="1">
    <location>
        <begin position="546"/>
        <end position="568"/>
    </location>
</feature>
<evidence type="ECO:0000256" key="2">
    <source>
        <dbReference type="SAM" id="Phobius"/>
    </source>
</evidence>
<feature type="transmembrane region" description="Helical" evidence="2">
    <location>
        <begin position="488"/>
        <end position="506"/>
    </location>
</feature>
<feature type="transmembrane region" description="Helical" evidence="2">
    <location>
        <begin position="331"/>
        <end position="348"/>
    </location>
</feature>
<feature type="transmembrane region" description="Helical" evidence="2">
    <location>
        <begin position="414"/>
        <end position="435"/>
    </location>
</feature>
<keyword evidence="3" id="KW-0131">Cell cycle</keyword>
<feature type="transmembrane region" description="Helical" evidence="2">
    <location>
        <begin position="518"/>
        <end position="539"/>
    </location>
</feature>
<proteinExistence type="predicted"/>
<feature type="transmembrane region" description="Helical" evidence="2">
    <location>
        <begin position="455"/>
        <end position="476"/>
    </location>
</feature>
<dbReference type="STRING" id="1043493.SAMN05421637_0500"/>
<dbReference type="EMBL" id="FNZI01000001">
    <property type="protein sequence ID" value="SEI94691.1"/>
    <property type="molecule type" value="Genomic_DNA"/>
</dbReference>
<feature type="transmembrane region" description="Helical" evidence="2">
    <location>
        <begin position="295"/>
        <end position="319"/>
    </location>
</feature>